<keyword evidence="8" id="KW-0460">Magnesium</keyword>
<keyword evidence="6" id="KW-0227">DNA damage</keyword>
<keyword evidence="3" id="KW-0515">Mutator protein</keyword>
<evidence type="ECO:0000256" key="14">
    <source>
        <dbReference type="ARBA" id="ARBA00041592"/>
    </source>
</evidence>
<dbReference type="RefSeq" id="WP_145057656.1">
    <property type="nucleotide sequence ID" value="NZ_CP036433.1"/>
</dbReference>
<dbReference type="KEGG" id="lcre:Pla8534_62870"/>
<evidence type="ECO:0000256" key="5">
    <source>
        <dbReference type="ARBA" id="ARBA00022723"/>
    </source>
</evidence>
<dbReference type="GO" id="GO:0035539">
    <property type="term" value="F:8-oxo-7,8-dihydrodeoxyguanosine triphosphate pyrophosphatase activity"/>
    <property type="evidence" value="ECO:0007669"/>
    <property type="project" value="UniProtKB-EC"/>
</dbReference>
<dbReference type="InterPro" id="IPR000086">
    <property type="entry name" value="NUDIX_hydrolase_dom"/>
</dbReference>
<dbReference type="Pfam" id="PF14815">
    <property type="entry name" value="NUDIX_4"/>
    <property type="match status" value="1"/>
</dbReference>
<dbReference type="EC" id="3.6.1.55" evidence="12"/>
<evidence type="ECO:0000256" key="1">
    <source>
        <dbReference type="ARBA" id="ARBA00001946"/>
    </source>
</evidence>
<dbReference type="InterPro" id="IPR047127">
    <property type="entry name" value="MutT-like"/>
</dbReference>
<evidence type="ECO:0000256" key="13">
    <source>
        <dbReference type="ARBA" id="ARBA00040794"/>
    </source>
</evidence>
<dbReference type="GO" id="GO:0044715">
    <property type="term" value="F:8-oxo-dGDP phosphatase activity"/>
    <property type="evidence" value="ECO:0007669"/>
    <property type="project" value="TreeGrafter"/>
</dbReference>
<evidence type="ECO:0000256" key="15">
    <source>
        <dbReference type="ARBA" id="ARBA00041979"/>
    </source>
</evidence>
<evidence type="ECO:0000256" key="8">
    <source>
        <dbReference type="ARBA" id="ARBA00022842"/>
    </source>
</evidence>
<sequence length="131" mass="14507">MNAESPPIPIAVAVVECENRFLIRQRPPGAGLAGYWEFPGGKIEPEETPPQAACRECREETGLAIEVQDSFDTVEYAYPHGTVLLHFFHCRPLDPQASIQGGFIWAPRRELARYMFPPANAGLIALLTKSV</sequence>
<feature type="domain" description="Nudix hydrolase" evidence="17">
    <location>
        <begin position="5"/>
        <end position="130"/>
    </location>
</feature>
<name>A0A518E2U9_9BACT</name>
<dbReference type="InterPro" id="IPR020476">
    <property type="entry name" value="Nudix_hydrolase"/>
</dbReference>
<dbReference type="GO" id="GO:0006260">
    <property type="term" value="P:DNA replication"/>
    <property type="evidence" value="ECO:0007669"/>
    <property type="project" value="UniProtKB-KW"/>
</dbReference>
<evidence type="ECO:0000256" key="3">
    <source>
        <dbReference type="ARBA" id="ARBA00022457"/>
    </source>
</evidence>
<comment type="catalytic activity">
    <reaction evidence="10">
        <text>8-oxo-dGTP + H2O = 8-oxo-dGMP + diphosphate + H(+)</text>
        <dbReference type="Rhea" id="RHEA:31575"/>
        <dbReference type="ChEBI" id="CHEBI:15377"/>
        <dbReference type="ChEBI" id="CHEBI:15378"/>
        <dbReference type="ChEBI" id="CHEBI:33019"/>
        <dbReference type="ChEBI" id="CHEBI:63224"/>
        <dbReference type="ChEBI" id="CHEBI:77896"/>
        <dbReference type="EC" id="3.6.1.55"/>
    </reaction>
</comment>
<dbReference type="EMBL" id="CP036433">
    <property type="protein sequence ID" value="QDU98419.1"/>
    <property type="molecule type" value="Genomic_DNA"/>
</dbReference>
<evidence type="ECO:0000256" key="6">
    <source>
        <dbReference type="ARBA" id="ARBA00022763"/>
    </source>
</evidence>
<evidence type="ECO:0000256" key="11">
    <source>
        <dbReference type="ARBA" id="ARBA00036904"/>
    </source>
</evidence>
<reference evidence="18 19" key="1">
    <citation type="submission" date="2019-02" db="EMBL/GenBank/DDBJ databases">
        <title>Deep-cultivation of Planctomycetes and their phenomic and genomic characterization uncovers novel biology.</title>
        <authorList>
            <person name="Wiegand S."/>
            <person name="Jogler M."/>
            <person name="Boedeker C."/>
            <person name="Pinto D."/>
            <person name="Vollmers J."/>
            <person name="Rivas-Marin E."/>
            <person name="Kohn T."/>
            <person name="Peeters S.H."/>
            <person name="Heuer A."/>
            <person name="Rast P."/>
            <person name="Oberbeckmann S."/>
            <person name="Bunk B."/>
            <person name="Jeske O."/>
            <person name="Meyerdierks A."/>
            <person name="Storesund J.E."/>
            <person name="Kallscheuer N."/>
            <person name="Luecker S."/>
            <person name="Lage O.M."/>
            <person name="Pohl T."/>
            <person name="Merkel B.J."/>
            <person name="Hornburger P."/>
            <person name="Mueller R.-W."/>
            <person name="Bruemmer F."/>
            <person name="Labrenz M."/>
            <person name="Spormann A.M."/>
            <person name="Op den Camp H."/>
            <person name="Overmann J."/>
            <person name="Amann R."/>
            <person name="Jetten M.S.M."/>
            <person name="Mascher T."/>
            <person name="Medema M.H."/>
            <person name="Devos D.P."/>
            <person name="Kaster A.-K."/>
            <person name="Ovreas L."/>
            <person name="Rohde M."/>
            <person name="Galperin M.Y."/>
            <person name="Jogler C."/>
        </authorList>
    </citation>
    <scope>NUCLEOTIDE SEQUENCE [LARGE SCALE GENOMIC DNA]</scope>
    <source>
        <strain evidence="18 19">Pla85_3_4</strain>
    </source>
</reference>
<keyword evidence="5" id="KW-0479">Metal-binding</keyword>
<evidence type="ECO:0000256" key="7">
    <source>
        <dbReference type="ARBA" id="ARBA00022801"/>
    </source>
</evidence>
<protein>
    <recommendedName>
        <fullName evidence="13">8-oxo-dGTP diphosphatase</fullName>
        <ecNumber evidence="12">3.6.1.55</ecNumber>
    </recommendedName>
    <alternativeName>
        <fullName evidence="16">7,8-dihydro-8-oxoguanine-triphosphatase</fullName>
    </alternativeName>
    <alternativeName>
        <fullName evidence="15">Mutator protein MutT</fullName>
    </alternativeName>
    <alternativeName>
        <fullName evidence="14">dGTP pyrophosphohydrolase</fullName>
    </alternativeName>
</protein>
<evidence type="ECO:0000256" key="9">
    <source>
        <dbReference type="ARBA" id="ARBA00023204"/>
    </source>
</evidence>
<comment type="cofactor">
    <cofactor evidence="1">
        <name>Mg(2+)</name>
        <dbReference type="ChEBI" id="CHEBI:18420"/>
    </cofactor>
</comment>
<dbReference type="PANTHER" id="PTHR47707">
    <property type="entry name" value="8-OXO-DGTP DIPHOSPHATASE"/>
    <property type="match status" value="1"/>
</dbReference>
<comment type="catalytic activity">
    <reaction evidence="11">
        <text>8-oxo-GTP + H2O = 8-oxo-GMP + diphosphate + H(+)</text>
        <dbReference type="Rhea" id="RHEA:67616"/>
        <dbReference type="ChEBI" id="CHEBI:15377"/>
        <dbReference type="ChEBI" id="CHEBI:15378"/>
        <dbReference type="ChEBI" id="CHEBI:33019"/>
        <dbReference type="ChEBI" id="CHEBI:143553"/>
        <dbReference type="ChEBI" id="CHEBI:145694"/>
    </reaction>
</comment>
<evidence type="ECO:0000259" key="17">
    <source>
        <dbReference type="PROSITE" id="PS51462"/>
    </source>
</evidence>
<dbReference type="InterPro" id="IPR029119">
    <property type="entry name" value="MutY_C"/>
</dbReference>
<dbReference type="PROSITE" id="PS51462">
    <property type="entry name" value="NUDIX"/>
    <property type="match status" value="1"/>
</dbReference>
<evidence type="ECO:0000256" key="12">
    <source>
        <dbReference type="ARBA" id="ARBA00038905"/>
    </source>
</evidence>
<accession>A0A518E2U9</accession>
<evidence type="ECO:0000256" key="16">
    <source>
        <dbReference type="ARBA" id="ARBA00042798"/>
    </source>
</evidence>
<keyword evidence="4" id="KW-0235">DNA replication</keyword>
<dbReference type="Gene3D" id="3.90.79.10">
    <property type="entry name" value="Nucleoside Triphosphate Pyrophosphohydrolase"/>
    <property type="match status" value="1"/>
</dbReference>
<dbReference type="Proteomes" id="UP000317648">
    <property type="component" value="Chromosome"/>
</dbReference>
<keyword evidence="9" id="KW-0234">DNA repair</keyword>
<dbReference type="CDD" id="cd03425">
    <property type="entry name" value="NUDIX_MutT_NudA_like"/>
    <property type="match status" value="1"/>
</dbReference>
<evidence type="ECO:0000313" key="19">
    <source>
        <dbReference type="Proteomes" id="UP000317648"/>
    </source>
</evidence>
<organism evidence="18 19">
    <name type="scientific">Lignipirellula cremea</name>
    <dbReference type="NCBI Taxonomy" id="2528010"/>
    <lineage>
        <taxon>Bacteria</taxon>
        <taxon>Pseudomonadati</taxon>
        <taxon>Planctomycetota</taxon>
        <taxon>Planctomycetia</taxon>
        <taxon>Pirellulales</taxon>
        <taxon>Pirellulaceae</taxon>
        <taxon>Lignipirellula</taxon>
    </lineage>
</organism>
<gene>
    <name evidence="18" type="primary">nudG</name>
    <name evidence="18" type="ORF">Pla8534_62870</name>
</gene>
<dbReference type="GO" id="GO:0044716">
    <property type="term" value="F:8-oxo-GDP phosphatase activity"/>
    <property type="evidence" value="ECO:0007669"/>
    <property type="project" value="TreeGrafter"/>
</dbReference>
<dbReference type="GO" id="GO:0008413">
    <property type="term" value="F:8-oxo-7,8-dihydroguanosine triphosphate pyrophosphatase activity"/>
    <property type="evidence" value="ECO:0007669"/>
    <property type="project" value="TreeGrafter"/>
</dbReference>
<evidence type="ECO:0000256" key="4">
    <source>
        <dbReference type="ARBA" id="ARBA00022705"/>
    </source>
</evidence>
<proteinExistence type="inferred from homology"/>
<keyword evidence="19" id="KW-1185">Reference proteome</keyword>
<dbReference type="PANTHER" id="PTHR47707:SF1">
    <property type="entry name" value="NUDIX HYDROLASE FAMILY PROTEIN"/>
    <property type="match status" value="1"/>
</dbReference>
<dbReference type="InterPro" id="IPR015797">
    <property type="entry name" value="NUDIX_hydrolase-like_dom_sf"/>
</dbReference>
<dbReference type="AlphaFoldDB" id="A0A518E2U9"/>
<dbReference type="GO" id="GO:0006281">
    <property type="term" value="P:DNA repair"/>
    <property type="evidence" value="ECO:0007669"/>
    <property type="project" value="UniProtKB-KW"/>
</dbReference>
<dbReference type="GO" id="GO:0046872">
    <property type="term" value="F:metal ion binding"/>
    <property type="evidence" value="ECO:0007669"/>
    <property type="project" value="UniProtKB-KW"/>
</dbReference>
<dbReference type="PRINTS" id="PR00502">
    <property type="entry name" value="NUDIXFAMILY"/>
</dbReference>
<evidence type="ECO:0000256" key="10">
    <source>
        <dbReference type="ARBA" id="ARBA00035861"/>
    </source>
</evidence>
<keyword evidence="7 18" id="KW-0378">Hydrolase</keyword>
<dbReference type="OrthoDB" id="9810648at2"/>
<evidence type="ECO:0000313" key="18">
    <source>
        <dbReference type="EMBL" id="QDU98419.1"/>
    </source>
</evidence>
<comment type="similarity">
    <text evidence="2">Belongs to the Nudix hydrolase family.</text>
</comment>
<evidence type="ECO:0000256" key="2">
    <source>
        <dbReference type="ARBA" id="ARBA00005582"/>
    </source>
</evidence>
<dbReference type="SUPFAM" id="SSF55811">
    <property type="entry name" value="Nudix"/>
    <property type="match status" value="1"/>
</dbReference>